<protein>
    <submittedName>
        <fullName evidence="1">Uncharacterized protein</fullName>
    </submittedName>
</protein>
<evidence type="ECO:0000313" key="1">
    <source>
        <dbReference type="EMBL" id="KAH7989319.1"/>
    </source>
</evidence>
<reference evidence="1" key="1">
    <citation type="submission" date="2021-08" db="EMBL/GenBank/DDBJ databases">
        <title>The first chromosome-level gecko genome reveals the dynamic sex chromosomes of Neotropical dwarf geckos (Sphaerodactylidae: Sphaerodactylus).</title>
        <authorList>
            <person name="Pinto B.J."/>
            <person name="Keating S.E."/>
            <person name="Gamble T."/>
        </authorList>
    </citation>
    <scope>NUCLEOTIDE SEQUENCE</scope>
    <source>
        <strain evidence="1">TG3544</strain>
    </source>
</reference>
<dbReference type="Proteomes" id="UP000827872">
    <property type="component" value="Linkage Group LG14"/>
</dbReference>
<evidence type="ECO:0000313" key="2">
    <source>
        <dbReference type="Proteomes" id="UP000827872"/>
    </source>
</evidence>
<dbReference type="EMBL" id="CM037627">
    <property type="protein sequence ID" value="KAH7989319.1"/>
    <property type="molecule type" value="Genomic_DNA"/>
</dbReference>
<accession>A0ACB8EAF2</accession>
<organism evidence="1 2">
    <name type="scientific">Sphaerodactylus townsendi</name>
    <dbReference type="NCBI Taxonomy" id="933632"/>
    <lineage>
        <taxon>Eukaryota</taxon>
        <taxon>Metazoa</taxon>
        <taxon>Chordata</taxon>
        <taxon>Craniata</taxon>
        <taxon>Vertebrata</taxon>
        <taxon>Euteleostomi</taxon>
        <taxon>Lepidosauria</taxon>
        <taxon>Squamata</taxon>
        <taxon>Bifurcata</taxon>
        <taxon>Gekkota</taxon>
        <taxon>Sphaerodactylidae</taxon>
        <taxon>Sphaerodactylus</taxon>
    </lineage>
</organism>
<proteinExistence type="predicted"/>
<name>A0ACB8EAF2_9SAUR</name>
<sequence length="161" mass="17966">MKCTLGRDMGHYVEPPEAQRHMQDTLVILQPSNKDQARVNSYQPLLCHFPRAFMIAMPLVPNKAPLVAAPFRSYIVRTYPVCTWMKTGLDLVLLSFTLLLDAQPKLSGSSCPNLPPVELQDSRDQGENPEAILVWTCKHSLLMGANSPNREASQQEGARAH</sequence>
<comment type="caution">
    <text evidence="1">The sequence shown here is derived from an EMBL/GenBank/DDBJ whole genome shotgun (WGS) entry which is preliminary data.</text>
</comment>
<keyword evidence="2" id="KW-1185">Reference proteome</keyword>
<gene>
    <name evidence="1" type="ORF">K3G42_007635</name>
</gene>